<evidence type="ECO:0000256" key="2">
    <source>
        <dbReference type="SAM" id="MobiDB-lite"/>
    </source>
</evidence>
<dbReference type="SMART" id="SM00248">
    <property type="entry name" value="ANK"/>
    <property type="match status" value="3"/>
</dbReference>
<feature type="repeat" description="ANK" evidence="1">
    <location>
        <begin position="306"/>
        <end position="338"/>
    </location>
</feature>
<dbReference type="InterPro" id="IPR002110">
    <property type="entry name" value="Ankyrin_rpt"/>
</dbReference>
<feature type="compositionally biased region" description="Acidic residues" evidence="2">
    <location>
        <begin position="397"/>
        <end position="419"/>
    </location>
</feature>
<dbReference type="Gene3D" id="1.25.40.20">
    <property type="entry name" value="Ankyrin repeat-containing domain"/>
    <property type="match status" value="1"/>
</dbReference>
<name>A0A8H4KSG8_9HYPO</name>
<sequence length="419" mass="46623">MVMWLIVAGARDLKNVLEQLKIRAENKTRDKSDHILSKAYDEAMERIEQLSPAHRDLAHRVLSWICCARRELGTKEIQHALALRDGDAQLHRDGSPEAELLVSVCCGLVTVNEKSRTIRLVHYTAQDYFEQNRKVFFPHAHAHIAKQCINYISLSVFGHEVSPSLRHRIRLSPEYPLYEYAALNWGIHARNALPSNHVEKAALKFLSQGKMALAAAEVQPHMPPIWRRGREWSWVRPAPPSPANGLHLAAYYGLSCLLPDLTKQYGINSKSAQGLTALRFAVDGGHTATVELLLREDPDLNIQDSKGRTVLMRAAEEGSLAIVTLLMGNQPNLDLKDHGGETALLKAMKRSGAPEGDYQGIIELLFEKGADPNWKPIRERKPPTEADSEGSCKIDGDVSEDVSEDASEDVSEDASEDVS</sequence>
<dbReference type="PROSITE" id="PS50088">
    <property type="entry name" value="ANK_REPEAT"/>
    <property type="match status" value="2"/>
</dbReference>
<proteinExistence type="predicted"/>
<organism evidence="4 5">
    <name type="scientific">Fusarium albosuccineum</name>
    <dbReference type="NCBI Taxonomy" id="1237068"/>
    <lineage>
        <taxon>Eukaryota</taxon>
        <taxon>Fungi</taxon>
        <taxon>Dikarya</taxon>
        <taxon>Ascomycota</taxon>
        <taxon>Pezizomycotina</taxon>
        <taxon>Sordariomycetes</taxon>
        <taxon>Hypocreomycetidae</taxon>
        <taxon>Hypocreales</taxon>
        <taxon>Nectriaceae</taxon>
        <taxon>Fusarium</taxon>
        <taxon>Fusarium decemcellulare species complex</taxon>
    </lineage>
</organism>
<evidence type="ECO:0000259" key="3">
    <source>
        <dbReference type="Pfam" id="PF22939"/>
    </source>
</evidence>
<protein>
    <submittedName>
        <fullName evidence="4">Vps9-ankyrin repeat-containing</fullName>
    </submittedName>
</protein>
<reference evidence="4 5" key="1">
    <citation type="submission" date="2020-01" db="EMBL/GenBank/DDBJ databases">
        <title>Identification and distribution of gene clusters putatively required for synthesis of sphingolipid metabolism inhibitors in phylogenetically diverse species of the filamentous fungus Fusarium.</title>
        <authorList>
            <person name="Kim H.-S."/>
            <person name="Busman M."/>
            <person name="Brown D.W."/>
            <person name="Divon H."/>
            <person name="Uhlig S."/>
            <person name="Proctor R.H."/>
        </authorList>
    </citation>
    <scope>NUCLEOTIDE SEQUENCE [LARGE SCALE GENOMIC DNA]</scope>
    <source>
        <strain evidence="4 5">NRRL 20459</strain>
    </source>
</reference>
<dbReference type="PANTHER" id="PTHR10039:SF15">
    <property type="entry name" value="NACHT DOMAIN-CONTAINING PROTEIN"/>
    <property type="match status" value="1"/>
</dbReference>
<dbReference type="EMBL" id="JAADYS010002783">
    <property type="protein sequence ID" value="KAF4454898.1"/>
    <property type="molecule type" value="Genomic_DNA"/>
</dbReference>
<accession>A0A8H4KSG8</accession>
<dbReference type="SUPFAM" id="SSF48403">
    <property type="entry name" value="Ankyrin repeat"/>
    <property type="match status" value="1"/>
</dbReference>
<dbReference type="PANTHER" id="PTHR10039">
    <property type="entry name" value="AMELOGENIN"/>
    <property type="match status" value="1"/>
</dbReference>
<keyword evidence="5" id="KW-1185">Reference proteome</keyword>
<feature type="repeat" description="ANK" evidence="1">
    <location>
        <begin position="273"/>
        <end position="305"/>
    </location>
</feature>
<dbReference type="PROSITE" id="PS50297">
    <property type="entry name" value="ANK_REP_REGION"/>
    <property type="match status" value="1"/>
</dbReference>
<evidence type="ECO:0000313" key="4">
    <source>
        <dbReference type="EMBL" id="KAF4454898.1"/>
    </source>
</evidence>
<dbReference type="Pfam" id="PF12796">
    <property type="entry name" value="Ank_2"/>
    <property type="match status" value="1"/>
</dbReference>
<keyword evidence="1" id="KW-0040">ANK repeat</keyword>
<evidence type="ECO:0000256" key="1">
    <source>
        <dbReference type="PROSITE-ProRule" id="PRU00023"/>
    </source>
</evidence>
<feature type="domain" description="GPI inositol-deacylase winged helix" evidence="3">
    <location>
        <begin position="54"/>
        <end position="131"/>
    </location>
</feature>
<dbReference type="InterPro" id="IPR054471">
    <property type="entry name" value="GPIID_WHD"/>
</dbReference>
<dbReference type="Proteomes" id="UP000554235">
    <property type="component" value="Unassembled WGS sequence"/>
</dbReference>
<dbReference type="Pfam" id="PF22939">
    <property type="entry name" value="WHD_GPIID"/>
    <property type="match status" value="1"/>
</dbReference>
<dbReference type="InterPro" id="IPR036770">
    <property type="entry name" value="Ankyrin_rpt-contain_sf"/>
</dbReference>
<comment type="caution">
    <text evidence="4">The sequence shown here is derived from an EMBL/GenBank/DDBJ whole genome shotgun (WGS) entry which is preliminary data.</text>
</comment>
<dbReference type="AlphaFoldDB" id="A0A8H4KSG8"/>
<evidence type="ECO:0000313" key="5">
    <source>
        <dbReference type="Proteomes" id="UP000554235"/>
    </source>
</evidence>
<feature type="compositionally biased region" description="Basic and acidic residues" evidence="2">
    <location>
        <begin position="372"/>
        <end position="396"/>
    </location>
</feature>
<feature type="region of interest" description="Disordered" evidence="2">
    <location>
        <begin position="372"/>
        <end position="419"/>
    </location>
</feature>
<gene>
    <name evidence="4" type="ORF">FALBO_15746</name>
</gene>
<dbReference type="OrthoDB" id="1577640at2759"/>
<feature type="non-terminal residue" evidence="4">
    <location>
        <position position="1"/>
    </location>
</feature>